<name>A0A7X0INU0_9HYPH</name>
<protein>
    <submittedName>
        <fullName evidence="7">AraC-like DNA-binding protein</fullName>
    </submittedName>
</protein>
<dbReference type="InterPro" id="IPR018060">
    <property type="entry name" value="HTH_AraC"/>
</dbReference>
<dbReference type="AlphaFoldDB" id="A0A7X0INU0"/>
<keyword evidence="1" id="KW-0678">Repressor</keyword>
<dbReference type="PROSITE" id="PS01124">
    <property type="entry name" value="HTH_ARAC_FAMILY_2"/>
    <property type="match status" value="1"/>
</dbReference>
<dbReference type="Gene3D" id="2.60.120.10">
    <property type="entry name" value="Jelly Rolls"/>
    <property type="match status" value="1"/>
</dbReference>
<feature type="domain" description="HTH araC/xylS-type" evidence="6">
    <location>
        <begin position="164"/>
        <end position="261"/>
    </location>
</feature>
<dbReference type="EMBL" id="JACHBG010000003">
    <property type="protein sequence ID" value="MBB6484398.1"/>
    <property type="molecule type" value="Genomic_DNA"/>
</dbReference>
<keyword evidence="2" id="KW-0805">Transcription regulation</keyword>
<dbReference type="FunFam" id="1.10.10.60:FF:000132">
    <property type="entry name" value="AraC family transcriptional regulator"/>
    <property type="match status" value="1"/>
</dbReference>
<evidence type="ECO:0000259" key="6">
    <source>
        <dbReference type="PROSITE" id="PS01124"/>
    </source>
</evidence>
<keyword evidence="5" id="KW-0804">Transcription</keyword>
<keyword evidence="4" id="KW-0010">Activator</keyword>
<dbReference type="InterPro" id="IPR011051">
    <property type="entry name" value="RmlC_Cupin_sf"/>
</dbReference>
<comment type="caution">
    <text evidence="7">The sequence shown here is derived from an EMBL/GenBank/DDBJ whole genome shotgun (WGS) entry which is preliminary data.</text>
</comment>
<evidence type="ECO:0000313" key="8">
    <source>
        <dbReference type="Proteomes" id="UP000565576"/>
    </source>
</evidence>
<dbReference type="PROSITE" id="PS00041">
    <property type="entry name" value="HTH_ARAC_FAMILY_1"/>
    <property type="match status" value="1"/>
</dbReference>
<dbReference type="RefSeq" id="WP_184703261.1">
    <property type="nucleotide sequence ID" value="NZ_JACHBG010000003.1"/>
</dbReference>
<evidence type="ECO:0000256" key="5">
    <source>
        <dbReference type="ARBA" id="ARBA00023163"/>
    </source>
</evidence>
<dbReference type="PANTHER" id="PTHR11019">
    <property type="entry name" value="HTH-TYPE TRANSCRIPTIONAL REGULATOR NIMR"/>
    <property type="match status" value="1"/>
</dbReference>
<dbReference type="Gene3D" id="1.10.10.60">
    <property type="entry name" value="Homeodomain-like"/>
    <property type="match status" value="1"/>
</dbReference>
<dbReference type="PANTHER" id="PTHR11019:SF159">
    <property type="entry name" value="TRANSCRIPTIONAL REGULATOR-RELATED"/>
    <property type="match status" value="1"/>
</dbReference>
<evidence type="ECO:0000256" key="1">
    <source>
        <dbReference type="ARBA" id="ARBA00022491"/>
    </source>
</evidence>
<reference evidence="7 8" key="1">
    <citation type="submission" date="2020-08" db="EMBL/GenBank/DDBJ databases">
        <title>Genomic Encyclopedia of Type Strains, Phase IV (KMG-V): Genome sequencing to study the core and pangenomes of soil and plant-associated prokaryotes.</title>
        <authorList>
            <person name="Whitman W."/>
        </authorList>
    </citation>
    <scope>NUCLEOTIDE SEQUENCE [LARGE SCALE GENOMIC DNA]</scope>
    <source>
        <strain evidence="7 8">SEMIA 4060</strain>
    </source>
</reference>
<dbReference type="InterPro" id="IPR014710">
    <property type="entry name" value="RmlC-like_jellyroll"/>
</dbReference>
<dbReference type="PRINTS" id="PR00032">
    <property type="entry name" value="HTHARAC"/>
</dbReference>
<dbReference type="SUPFAM" id="SSF51182">
    <property type="entry name" value="RmlC-like cupins"/>
    <property type="match status" value="1"/>
</dbReference>
<dbReference type="InterPro" id="IPR009057">
    <property type="entry name" value="Homeodomain-like_sf"/>
</dbReference>
<evidence type="ECO:0000256" key="3">
    <source>
        <dbReference type="ARBA" id="ARBA00023125"/>
    </source>
</evidence>
<dbReference type="CDD" id="cd06124">
    <property type="entry name" value="cupin_NimR-like_N"/>
    <property type="match status" value="1"/>
</dbReference>
<dbReference type="InterPro" id="IPR003313">
    <property type="entry name" value="AraC-bd"/>
</dbReference>
<accession>A0A7X0INU0</accession>
<dbReference type="Proteomes" id="UP000565576">
    <property type="component" value="Unassembled WGS sequence"/>
</dbReference>
<evidence type="ECO:0000313" key="7">
    <source>
        <dbReference type="EMBL" id="MBB6484398.1"/>
    </source>
</evidence>
<dbReference type="GO" id="GO:0003700">
    <property type="term" value="F:DNA-binding transcription factor activity"/>
    <property type="evidence" value="ECO:0007669"/>
    <property type="project" value="InterPro"/>
</dbReference>
<evidence type="ECO:0000256" key="4">
    <source>
        <dbReference type="ARBA" id="ARBA00023159"/>
    </source>
</evidence>
<proteinExistence type="predicted"/>
<dbReference type="GO" id="GO:0043565">
    <property type="term" value="F:sequence-specific DNA binding"/>
    <property type="evidence" value="ECO:0007669"/>
    <property type="project" value="InterPro"/>
</dbReference>
<evidence type="ECO:0000256" key="2">
    <source>
        <dbReference type="ARBA" id="ARBA00023015"/>
    </source>
</evidence>
<dbReference type="Pfam" id="PF02311">
    <property type="entry name" value="AraC_binding"/>
    <property type="match status" value="1"/>
</dbReference>
<organism evidence="7 8">
    <name type="scientific">Rhizobium lusitanum</name>
    <dbReference type="NCBI Taxonomy" id="293958"/>
    <lineage>
        <taxon>Bacteria</taxon>
        <taxon>Pseudomonadati</taxon>
        <taxon>Pseudomonadota</taxon>
        <taxon>Alphaproteobacteria</taxon>
        <taxon>Hyphomicrobiales</taxon>
        <taxon>Rhizobiaceae</taxon>
        <taxon>Rhizobium/Agrobacterium group</taxon>
        <taxon>Rhizobium</taxon>
    </lineage>
</organism>
<keyword evidence="3 7" id="KW-0238">DNA-binding</keyword>
<sequence length="269" mass="30117">MDQLSSQKDQNYLQHGANVAEGIAVIAHDEHRFSGPRHSHRQAQLLYAVDGVISVTTDNGTWIVPSSRAVWLPPNLEHATASHTNVQFRSLLIDVEGNATLPKECMVVEVTPLLRALILRLVSLAEKPDRQEMAQAVIRLLLLELTFLPAQPLNLRLPRHQALAAFCEVMRRDLAKSISIEDAAEALHMSRATLMRLFQRETGLSFGQWRQQARILKALALLAEGRTILDVALECGYDSPSAFSAMFRRSLGRSPRDYFHTARAREEAP</sequence>
<dbReference type="InterPro" id="IPR020449">
    <property type="entry name" value="Tscrpt_reg_AraC-type_HTH"/>
</dbReference>
<gene>
    <name evidence="7" type="ORF">GGD46_001676</name>
</gene>
<dbReference type="SMART" id="SM00342">
    <property type="entry name" value="HTH_ARAC"/>
    <property type="match status" value="1"/>
</dbReference>
<dbReference type="Pfam" id="PF12833">
    <property type="entry name" value="HTH_18"/>
    <property type="match status" value="1"/>
</dbReference>
<dbReference type="SUPFAM" id="SSF46689">
    <property type="entry name" value="Homeodomain-like"/>
    <property type="match status" value="1"/>
</dbReference>
<dbReference type="InterPro" id="IPR018062">
    <property type="entry name" value="HTH_AraC-typ_CS"/>
</dbReference>